<dbReference type="PANTHER" id="PTHR19446">
    <property type="entry name" value="REVERSE TRANSCRIPTASES"/>
    <property type="match status" value="1"/>
</dbReference>
<proteinExistence type="predicted"/>
<dbReference type="EMBL" id="CAVLGL010000081">
    <property type="protein sequence ID" value="CAK1587149.1"/>
    <property type="molecule type" value="Genomic_DNA"/>
</dbReference>
<organism evidence="1 2">
    <name type="scientific">Parnassius mnemosyne</name>
    <name type="common">clouded apollo</name>
    <dbReference type="NCBI Taxonomy" id="213953"/>
    <lineage>
        <taxon>Eukaryota</taxon>
        <taxon>Metazoa</taxon>
        <taxon>Ecdysozoa</taxon>
        <taxon>Arthropoda</taxon>
        <taxon>Hexapoda</taxon>
        <taxon>Insecta</taxon>
        <taxon>Pterygota</taxon>
        <taxon>Neoptera</taxon>
        <taxon>Endopterygota</taxon>
        <taxon>Lepidoptera</taxon>
        <taxon>Glossata</taxon>
        <taxon>Ditrysia</taxon>
        <taxon>Papilionoidea</taxon>
        <taxon>Papilionidae</taxon>
        <taxon>Parnassiinae</taxon>
        <taxon>Parnassini</taxon>
        <taxon>Parnassius</taxon>
        <taxon>Driopa</taxon>
    </lineage>
</organism>
<dbReference type="Proteomes" id="UP001314205">
    <property type="component" value="Unassembled WGS sequence"/>
</dbReference>
<keyword evidence="2" id="KW-1185">Reference proteome</keyword>
<evidence type="ECO:0000313" key="2">
    <source>
        <dbReference type="Proteomes" id="UP001314205"/>
    </source>
</evidence>
<sequence>MEKAPGPEKVTNELIKGTLEELLPILTSLFNEILSTGLILTKWKTSNIILIFKKGKKEDNVKYLQDNCKVVKTCDLEIIPDVEIIDIQEKTAAYIEREYDYVSGYFDRCTKKIVANVDTANIITLESLYSVL</sequence>
<accession>A0AAV1KY95</accession>
<comment type="caution">
    <text evidence="1">The sequence shown here is derived from an EMBL/GenBank/DDBJ whole genome shotgun (WGS) entry which is preliminary data.</text>
</comment>
<gene>
    <name evidence="1" type="ORF">PARMNEM_LOCUS8011</name>
</gene>
<evidence type="ECO:0000313" key="1">
    <source>
        <dbReference type="EMBL" id="CAK1587149.1"/>
    </source>
</evidence>
<dbReference type="AlphaFoldDB" id="A0AAV1KY95"/>
<name>A0AAV1KY95_9NEOP</name>
<reference evidence="1 2" key="1">
    <citation type="submission" date="2023-11" db="EMBL/GenBank/DDBJ databases">
        <authorList>
            <person name="Hedman E."/>
            <person name="Englund M."/>
            <person name="Stromberg M."/>
            <person name="Nyberg Akerstrom W."/>
            <person name="Nylinder S."/>
            <person name="Jareborg N."/>
            <person name="Kallberg Y."/>
            <person name="Kronander E."/>
        </authorList>
    </citation>
    <scope>NUCLEOTIDE SEQUENCE [LARGE SCALE GENOMIC DNA]</scope>
</reference>
<protein>
    <submittedName>
        <fullName evidence="1">Uncharacterized protein</fullName>
    </submittedName>
</protein>